<dbReference type="AlphaFoldDB" id="A0A7S3L3U0"/>
<sequence length="165" mass="18729">MMNRMTLIWIAASATAGSAFMVNPASRAETRLFLEDRIAELIDKELYRQGHKKDFEKEWMEKNRGAVLHSLGGAHGADDHESLMLGYDDNAADFRQHKKDLNMAVANPERYCADRCVATGNCDIFEDFYHLSPEQVLNFCEECVLADEGECDLPNDFYEVGKLMP</sequence>
<protein>
    <submittedName>
        <fullName evidence="2">Uncharacterized protein</fullName>
    </submittedName>
</protein>
<name>A0A7S3L3U0_9STRA</name>
<keyword evidence="1" id="KW-0732">Signal</keyword>
<evidence type="ECO:0000313" key="2">
    <source>
        <dbReference type="EMBL" id="CAE0410856.1"/>
    </source>
</evidence>
<organism evidence="2">
    <name type="scientific">Amphora coffeiformis</name>
    <dbReference type="NCBI Taxonomy" id="265554"/>
    <lineage>
        <taxon>Eukaryota</taxon>
        <taxon>Sar</taxon>
        <taxon>Stramenopiles</taxon>
        <taxon>Ochrophyta</taxon>
        <taxon>Bacillariophyta</taxon>
        <taxon>Bacillariophyceae</taxon>
        <taxon>Bacillariophycidae</taxon>
        <taxon>Thalassiophysales</taxon>
        <taxon>Catenulaceae</taxon>
        <taxon>Amphora</taxon>
    </lineage>
</organism>
<accession>A0A7S3L3U0</accession>
<dbReference type="EMBL" id="HBIM01009828">
    <property type="protein sequence ID" value="CAE0410856.1"/>
    <property type="molecule type" value="Transcribed_RNA"/>
</dbReference>
<reference evidence="2" key="1">
    <citation type="submission" date="2021-01" db="EMBL/GenBank/DDBJ databases">
        <authorList>
            <person name="Corre E."/>
            <person name="Pelletier E."/>
            <person name="Niang G."/>
            <person name="Scheremetjew M."/>
            <person name="Finn R."/>
            <person name="Kale V."/>
            <person name="Holt S."/>
            <person name="Cochrane G."/>
            <person name="Meng A."/>
            <person name="Brown T."/>
            <person name="Cohen L."/>
        </authorList>
    </citation>
    <scope>NUCLEOTIDE SEQUENCE</scope>
    <source>
        <strain evidence="2">CCMP127</strain>
    </source>
</reference>
<feature type="chain" id="PRO_5030928923" evidence="1">
    <location>
        <begin position="20"/>
        <end position="165"/>
    </location>
</feature>
<evidence type="ECO:0000256" key="1">
    <source>
        <dbReference type="SAM" id="SignalP"/>
    </source>
</evidence>
<feature type="signal peptide" evidence="1">
    <location>
        <begin position="1"/>
        <end position="19"/>
    </location>
</feature>
<proteinExistence type="predicted"/>
<gene>
    <name evidence="2" type="ORF">ACOF00016_LOCUS8287</name>
</gene>